<gene>
    <name evidence="2" type="ORF">BWY41_00512</name>
</gene>
<dbReference type="InterPro" id="IPR051805">
    <property type="entry name" value="Dehydratase_Activator_Redct"/>
</dbReference>
<proteinExistence type="predicted"/>
<dbReference type="PANTHER" id="PTHR32329:SF2">
    <property type="entry name" value="BIFUNCTIONAL PROTEIN [INCLUDES 2-HYDROXYACYL-COA DEHYDRATASE (N-TER) AND ITS ACTIVATOR DOMAIN (C_TERM)"/>
    <property type="match status" value="1"/>
</dbReference>
<dbReference type="Gene3D" id="3.40.50.11900">
    <property type="match status" value="1"/>
</dbReference>
<comment type="caution">
    <text evidence="2">The sequence shown here is derived from an EMBL/GenBank/DDBJ whole genome shotgun (WGS) entry which is preliminary data.</text>
</comment>
<name>A0A1V5T2U3_9BACT</name>
<dbReference type="EMBL" id="MWBQ01000033">
    <property type="protein sequence ID" value="OQA60741.1"/>
    <property type="molecule type" value="Genomic_DNA"/>
</dbReference>
<dbReference type="Pfam" id="PF09989">
    <property type="entry name" value="DUF2229"/>
    <property type="match status" value="1"/>
</dbReference>
<dbReference type="AlphaFoldDB" id="A0A1V5T2U3"/>
<dbReference type="InterPro" id="IPR018709">
    <property type="entry name" value="CoA_activase_DUF2229"/>
</dbReference>
<accession>A0A1V5T2U3</accession>
<dbReference type="Proteomes" id="UP000485569">
    <property type="component" value="Unassembled WGS sequence"/>
</dbReference>
<reference evidence="2" key="1">
    <citation type="submission" date="2017-02" db="EMBL/GenBank/DDBJ databases">
        <title>Delving into the versatile metabolic prowess of the omnipresent phylum Bacteroidetes.</title>
        <authorList>
            <person name="Nobu M.K."/>
            <person name="Mei R."/>
            <person name="Narihiro T."/>
            <person name="Kuroda K."/>
            <person name="Liu W.-T."/>
        </authorList>
    </citation>
    <scope>NUCLEOTIDE SEQUENCE</scope>
    <source>
        <strain evidence="2">ADurb.Bin276</strain>
    </source>
</reference>
<dbReference type="PANTHER" id="PTHR32329">
    <property type="entry name" value="BIFUNCTIONAL PROTEIN [INCLUDES 2-HYDROXYACYL-COA DEHYDRATASE (N-TER) AND ITS ACTIVATOR DOMAIN (C_TERM)-RELATED"/>
    <property type="match status" value="1"/>
</dbReference>
<sequence length="345" mass="39653">MKVGIPRGLLFYRFYAYWTTFLKELGADLVISPPTNKLIIQRGLTYGVDEICFPVKVFLGHCHYLKDKVDSLFVPRMVSFCKNEYNCPKILGLPDVVRNLFNIPQERIIDDEINMRDRGFIGWRQGFIEIGKRFTSNVRKINHALQIAEEAHFQYRKKIANGYFPENLIDNHPMLTSYQEKILLLGHSYLINDSYINMNILHKMNTMGYSIVTSDMIDNKEIRKALKKIPKPSFWTISNEVLGSALYSIYQKDPAIKGFVHLVSFECGPDSLVGELIERWLKREVYSIPYLRLEIDEHTGEAGLITRLEAFVDMMKWRTETFESNLSSSCSSECGSGGSLSSTGN</sequence>
<evidence type="ECO:0000313" key="2">
    <source>
        <dbReference type="EMBL" id="OQA60741.1"/>
    </source>
</evidence>
<organism evidence="2">
    <name type="scientific">Candidatus Atribacter allofermentans</name>
    <dbReference type="NCBI Taxonomy" id="1852833"/>
    <lineage>
        <taxon>Bacteria</taxon>
        <taxon>Pseudomonadati</taxon>
        <taxon>Atribacterota</taxon>
        <taxon>Atribacteria</taxon>
        <taxon>Atribacterales</taxon>
        <taxon>Atribacteraceae</taxon>
        <taxon>Atribacter</taxon>
    </lineage>
</organism>
<protein>
    <recommendedName>
        <fullName evidence="1">DUF2229 domain-containing protein</fullName>
    </recommendedName>
</protein>
<feature type="domain" description="DUF2229" evidence="1">
    <location>
        <begin position="2"/>
        <end position="217"/>
    </location>
</feature>
<evidence type="ECO:0000259" key="1">
    <source>
        <dbReference type="Pfam" id="PF09989"/>
    </source>
</evidence>